<keyword evidence="2" id="KW-0812">Transmembrane</keyword>
<keyword evidence="2" id="KW-1133">Transmembrane helix</keyword>
<dbReference type="PANTHER" id="PTHR37402">
    <property type="entry name" value="GRAM DOMAIN-CONTAINING PROTEIN 4"/>
    <property type="match status" value="1"/>
</dbReference>
<feature type="region of interest" description="Disordered" evidence="1">
    <location>
        <begin position="122"/>
        <end position="141"/>
    </location>
</feature>
<name>A0A4U0VJ03_9PEZI</name>
<dbReference type="PANTHER" id="PTHR37402:SF1">
    <property type="entry name" value="GRAM DOMAIN-CONTAINING PROTEIN 4"/>
    <property type="match status" value="1"/>
</dbReference>
<dbReference type="InterPro" id="IPR037847">
    <property type="entry name" value="GRAMDC4"/>
</dbReference>
<dbReference type="EMBL" id="NAJP01000002">
    <property type="protein sequence ID" value="TKA49240.1"/>
    <property type="molecule type" value="Genomic_DNA"/>
</dbReference>
<sequence>MDSLRKLRNSITHHDHSKPHDAVSLDADGNALPEITDNIAFNAGAREPESSPVSKTERVKEKLKSVRHAVAHPHQAAKQRGQKELLKTAVQLERPWLGGDQKAADAELFGAYDELEEQRRHDSHHYDDAAGHREADGSVGKTPLKDAEARVEVVEAKRTELEVVWHLSRYVRRARVVRRPLAWPPVERYREVGADGDVERFLWLKWAGHIMLYGLQASSLQYIDPTNTLPYDRMELTSAVERLLVVSQAYQAWWSRVRHVYRWEDPWLTFKWFLVYLVMVKTGYFMTCFWAYLCYSFGTNRYGKHSRYWMRESDARATKTKETAATISELIIRHGPDAWLEPFLEQFGPWLQVQVLDLAQFLEICNASYSWRDVTSTSYTWFGYFVLMLVSAIPDMQFSIRLFWMSCGMYFFASRPIASLYPRFRHVIDPLRWFYWNTPTMSEHCFRWLREHALLSLDRHQKHAADLGEFAAVLDNDDDEEDAQLYFESISTPPPRYYSIVAEQQALMASSPAILSFKTHWSGRRGRLEVTRKSVRFVLSGRGNKSTTQWERTLADLLEVRKLSLPLTDLPLPSLSKLSKSSAALSILWVRADDETLASTEEHENDETNCEEEVVYGMVSERRDEAFNALIGVSGAMWMELQAEAAWQTRSTRGPKSN</sequence>
<accession>A0A4U0VJ03</accession>
<proteinExistence type="predicted"/>
<dbReference type="STRING" id="329885.A0A4U0VJ03"/>
<feature type="compositionally biased region" description="Basic and acidic residues" evidence="1">
    <location>
        <begin position="122"/>
        <end position="136"/>
    </location>
</feature>
<reference evidence="3 4" key="1">
    <citation type="submission" date="2017-03" db="EMBL/GenBank/DDBJ databases">
        <title>Genomes of endolithic fungi from Antarctica.</title>
        <authorList>
            <person name="Coleine C."/>
            <person name="Masonjones S."/>
            <person name="Stajich J.E."/>
        </authorList>
    </citation>
    <scope>NUCLEOTIDE SEQUENCE [LARGE SCALE GENOMIC DNA]</scope>
    <source>
        <strain evidence="3 4">CCFEE 5311</strain>
    </source>
</reference>
<keyword evidence="2" id="KW-0472">Membrane</keyword>
<dbReference type="AlphaFoldDB" id="A0A4U0VJ03"/>
<dbReference type="GO" id="GO:0006915">
    <property type="term" value="P:apoptotic process"/>
    <property type="evidence" value="ECO:0007669"/>
    <property type="project" value="InterPro"/>
</dbReference>
<feature type="compositionally biased region" description="Basic and acidic residues" evidence="1">
    <location>
        <begin position="12"/>
        <end position="23"/>
    </location>
</feature>
<dbReference type="OrthoDB" id="1708389at2759"/>
<evidence type="ECO:0000256" key="1">
    <source>
        <dbReference type="SAM" id="MobiDB-lite"/>
    </source>
</evidence>
<evidence type="ECO:0000313" key="3">
    <source>
        <dbReference type="EMBL" id="TKA49240.1"/>
    </source>
</evidence>
<feature type="transmembrane region" description="Helical" evidence="2">
    <location>
        <begin position="272"/>
        <end position="293"/>
    </location>
</feature>
<gene>
    <name evidence="3" type="ORF">B0A54_01317</name>
</gene>
<feature type="region of interest" description="Disordered" evidence="1">
    <location>
        <begin position="1"/>
        <end position="28"/>
    </location>
</feature>
<dbReference type="Proteomes" id="UP000310066">
    <property type="component" value="Unassembled WGS sequence"/>
</dbReference>
<protein>
    <submittedName>
        <fullName evidence="3">Uncharacterized protein</fullName>
    </submittedName>
</protein>
<comment type="caution">
    <text evidence="3">The sequence shown here is derived from an EMBL/GenBank/DDBJ whole genome shotgun (WGS) entry which is preliminary data.</text>
</comment>
<evidence type="ECO:0000313" key="4">
    <source>
        <dbReference type="Proteomes" id="UP000310066"/>
    </source>
</evidence>
<organism evidence="3 4">
    <name type="scientific">Friedmanniomyces endolithicus</name>
    <dbReference type="NCBI Taxonomy" id="329885"/>
    <lineage>
        <taxon>Eukaryota</taxon>
        <taxon>Fungi</taxon>
        <taxon>Dikarya</taxon>
        <taxon>Ascomycota</taxon>
        <taxon>Pezizomycotina</taxon>
        <taxon>Dothideomycetes</taxon>
        <taxon>Dothideomycetidae</taxon>
        <taxon>Mycosphaerellales</taxon>
        <taxon>Teratosphaeriaceae</taxon>
        <taxon>Friedmanniomyces</taxon>
    </lineage>
</organism>
<feature type="transmembrane region" description="Helical" evidence="2">
    <location>
        <begin position="381"/>
        <end position="404"/>
    </location>
</feature>
<evidence type="ECO:0000256" key="2">
    <source>
        <dbReference type="SAM" id="Phobius"/>
    </source>
</evidence>